<dbReference type="RefSeq" id="WP_338822780.1">
    <property type="nucleotide sequence ID" value="NZ_CP148067.1"/>
</dbReference>
<dbReference type="Proteomes" id="UP001477443">
    <property type="component" value="Chromosome"/>
</dbReference>
<dbReference type="GO" id="GO:0004177">
    <property type="term" value="F:aminopeptidase activity"/>
    <property type="evidence" value="ECO:0007669"/>
    <property type="project" value="UniProtKB-KW"/>
</dbReference>
<protein>
    <recommendedName>
        <fullName evidence="8 9">Proline iminopeptidase</fullName>
        <shortName evidence="8">PIP</shortName>
        <ecNumber evidence="8 9">3.4.11.5</ecNumber>
    </recommendedName>
    <alternativeName>
        <fullName evidence="8">Prolyl aminopeptidase</fullName>
    </alternativeName>
</protein>
<comment type="subcellular location">
    <subcellularLocation>
        <location evidence="2 8">Cytoplasm</location>
    </subcellularLocation>
</comment>
<proteinExistence type="inferred from homology"/>
<dbReference type="PRINTS" id="PR00111">
    <property type="entry name" value="ABHYDROLASE"/>
</dbReference>
<evidence type="ECO:0000256" key="9">
    <source>
        <dbReference type="RuleBase" id="RU003421"/>
    </source>
</evidence>
<dbReference type="InterPro" id="IPR005944">
    <property type="entry name" value="Pro_iminopeptidase"/>
</dbReference>
<keyword evidence="5 8" id="KW-0963">Cytoplasm</keyword>
<dbReference type="PANTHER" id="PTHR43722">
    <property type="entry name" value="PROLINE IMINOPEPTIDASE"/>
    <property type="match status" value="1"/>
</dbReference>
<dbReference type="InterPro" id="IPR029058">
    <property type="entry name" value="AB_hydrolase_fold"/>
</dbReference>
<sequence length="324" mass="38074">MAEKYLDLLYPEIEPFESGYLKTRDGLHEIYYEVCGNPNGEPILYVHGGPGGGISKPCRRYFDPLFYKIVLFDQRGCGNSKPSMSLENNKTMFLVEDMEMIRNHLNIEKWSLFGGSWGSSLSLIYAINYPERVNNLILRGVFLVRKQDINWLYQSGSNYFNPIDFERYYKTVPKGKRRNMVAAYHELMNDSDPDVKHRALVEWARWESINVKLKDNEFNENEDLKGIYEIALIENHYFYHNSFIEENYILKNIKKIQNIPTFIVHGSYDLICWPIDAYLLHKKLKKSELYYIQDAGHTQREVGTTDRLVKITDHIRDVLKTKSV</sequence>
<accession>A0ABZ2RRY1</accession>
<evidence type="ECO:0000256" key="8">
    <source>
        <dbReference type="PIRNR" id="PIRNR006431"/>
    </source>
</evidence>
<gene>
    <name evidence="11" type="primary">pip</name>
    <name evidence="11" type="ORF">WG617_00755</name>
</gene>
<dbReference type="Pfam" id="PF00561">
    <property type="entry name" value="Abhydrolase_1"/>
    <property type="match status" value="1"/>
</dbReference>
<evidence type="ECO:0000256" key="1">
    <source>
        <dbReference type="ARBA" id="ARBA00001585"/>
    </source>
</evidence>
<dbReference type="EMBL" id="CP148067">
    <property type="protein sequence ID" value="WXL29170.1"/>
    <property type="molecule type" value="Genomic_DNA"/>
</dbReference>
<organism evidence="11 12">
    <name type="scientific">Mycoplasmopsis felifaucium</name>
    <dbReference type="NCBI Taxonomy" id="35768"/>
    <lineage>
        <taxon>Bacteria</taxon>
        <taxon>Bacillati</taxon>
        <taxon>Mycoplasmatota</taxon>
        <taxon>Mycoplasmoidales</taxon>
        <taxon>Metamycoplasmataceae</taxon>
        <taxon>Mycoplasmopsis</taxon>
    </lineage>
</organism>
<evidence type="ECO:0000256" key="6">
    <source>
        <dbReference type="ARBA" id="ARBA00022670"/>
    </source>
</evidence>
<keyword evidence="4 8" id="KW-0031">Aminopeptidase</keyword>
<evidence type="ECO:0000256" key="2">
    <source>
        <dbReference type="ARBA" id="ARBA00004496"/>
    </source>
</evidence>
<dbReference type="PANTHER" id="PTHR43722:SF1">
    <property type="entry name" value="PROLINE IMINOPEPTIDASE"/>
    <property type="match status" value="1"/>
</dbReference>
<dbReference type="NCBIfam" id="TIGR01249">
    <property type="entry name" value="pro_imino_pep_1"/>
    <property type="match status" value="1"/>
</dbReference>
<dbReference type="SUPFAM" id="SSF53474">
    <property type="entry name" value="alpha/beta-Hydrolases"/>
    <property type="match status" value="1"/>
</dbReference>
<dbReference type="Gene3D" id="3.40.50.1820">
    <property type="entry name" value="alpha/beta hydrolase"/>
    <property type="match status" value="1"/>
</dbReference>
<dbReference type="PRINTS" id="PR00793">
    <property type="entry name" value="PROAMNOPTASE"/>
</dbReference>
<feature type="domain" description="AB hydrolase-1" evidence="10">
    <location>
        <begin position="42"/>
        <end position="298"/>
    </location>
</feature>
<dbReference type="InterPro" id="IPR000073">
    <property type="entry name" value="AB_hydrolase_1"/>
</dbReference>
<dbReference type="PIRSF" id="PIRSF006431">
    <property type="entry name" value="Pept_S33"/>
    <property type="match status" value="1"/>
</dbReference>
<evidence type="ECO:0000313" key="11">
    <source>
        <dbReference type="EMBL" id="WXL29170.1"/>
    </source>
</evidence>
<comment type="catalytic activity">
    <reaction evidence="1 8 9">
        <text>Release of N-terminal proline from a peptide.</text>
        <dbReference type="EC" id="3.4.11.5"/>
    </reaction>
</comment>
<keyword evidence="12" id="KW-1185">Reference proteome</keyword>
<evidence type="ECO:0000259" key="10">
    <source>
        <dbReference type="Pfam" id="PF00561"/>
    </source>
</evidence>
<name>A0ABZ2RRY1_9BACT</name>
<evidence type="ECO:0000313" key="12">
    <source>
        <dbReference type="Proteomes" id="UP001477443"/>
    </source>
</evidence>
<keyword evidence="6 8" id="KW-0645">Protease</keyword>
<dbReference type="InterPro" id="IPR002410">
    <property type="entry name" value="Peptidase_S33"/>
</dbReference>
<reference evidence="11" key="1">
    <citation type="submission" date="2024-03" db="EMBL/GenBank/DDBJ databases">
        <title>Complete genome sequence of Mycoplasma felifaucium Z921 isolated from the trachea of a cheetah.</title>
        <authorList>
            <person name="Spergser J."/>
        </authorList>
    </citation>
    <scope>NUCLEOTIDE SEQUENCE [LARGE SCALE GENOMIC DNA]</scope>
    <source>
        <strain evidence="11">Z921</strain>
    </source>
</reference>
<evidence type="ECO:0000256" key="4">
    <source>
        <dbReference type="ARBA" id="ARBA00022438"/>
    </source>
</evidence>
<evidence type="ECO:0000256" key="5">
    <source>
        <dbReference type="ARBA" id="ARBA00022490"/>
    </source>
</evidence>
<comment type="similarity">
    <text evidence="3 8 9">Belongs to the peptidase S33 family.</text>
</comment>
<evidence type="ECO:0000256" key="7">
    <source>
        <dbReference type="ARBA" id="ARBA00022801"/>
    </source>
</evidence>
<keyword evidence="7 8" id="KW-0378">Hydrolase</keyword>
<evidence type="ECO:0000256" key="3">
    <source>
        <dbReference type="ARBA" id="ARBA00010088"/>
    </source>
</evidence>
<dbReference type="EC" id="3.4.11.5" evidence="8 9"/>